<dbReference type="GO" id="GO:0070139">
    <property type="term" value="F:SUMO-specific endopeptidase activity"/>
    <property type="evidence" value="ECO:0007669"/>
    <property type="project" value="TreeGrafter"/>
</dbReference>
<reference evidence="7 8" key="1">
    <citation type="submission" date="2014-06" db="EMBL/GenBank/DDBJ databases">
        <title>Evolutionary Origins and Diversification of the Mycorrhizal Mutualists.</title>
        <authorList>
            <consortium name="DOE Joint Genome Institute"/>
            <consortium name="Mycorrhizal Genomics Consortium"/>
            <person name="Kohler A."/>
            <person name="Kuo A."/>
            <person name="Nagy L.G."/>
            <person name="Floudas D."/>
            <person name="Copeland A."/>
            <person name="Barry K.W."/>
            <person name="Cichocki N."/>
            <person name="Veneault-Fourrey C."/>
            <person name="LaButti K."/>
            <person name="Lindquist E.A."/>
            <person name="Lipzen A."/>
            <person name="Lundell T."/>
            <person name="Morin E."/>
            <person name="Murat C."/>
            <person name="Riley R."/>
            <person name="Ohm R."/>
            <person name="Sun H."/>
            <person name="Tunlid A."/>
            <person name="Henrissat B."/>
            <person name="Grigoriev I.V."/>
            <person name="Hibbett D.S."/>
            <person name="Martin F."/>
        </authorList>
    </citation>
    <scope>NUCLEOTIDE SEQUENCE [LARGE SCALE GENOMIC DNA]</scope>
    <source>
        <strain evidence="7 8">SS14</strain>
    </source>
</reference>
<dbReference type="InterPro" id="IPR038765">
    <property type="entry name" value="Papain-like_cys_pep_sf"/>
</dbReference>
<dbReference type="InterPro" id="IPR003653">
    <property type="entry name" value="Peptidase_C48_C"/>
</dbReference>
<dbReference type="EMBL" id="KN837391">
    <property type="protein sequence ID" value="KIJ25940.1"/>
    <property type="molecule type" value="Genomic_DNA"/>
</dbReference>
<comment type="similarity">
    <text evidence="1">Belongs to the peptidase C48 family.</text>
</comment>
<dbReference type="Gene3D" id="1.10.418.20">
    <property type="match status" value="1"/>
</dbReference>
<gene>
    <name evidence="7" type="ORF">M422DRAFT_38425</name>
</gene>
<dbReference type="PANTHER" id="PTHR46896:SF3">
    <property type="entry name" value="FI06413P-RELATED"/>
    <property type="match status" value="1"/>
</dbReference>
<dbReference type="GO" id="GO:0005634">
    <property type="term" value="C:nucleus"/>
    <property type="evidence" value="ECO:0007669"/>
    <property type="project" value="TreeGrafter"/>
</dbReference>
<evidence type="ECO:0000256" key="5">
    <source>
        <dbReference type="ARBA" id="ARBA00022801"/>
    </source>
</evidence>
<protein>
    <recommendedName>
        <fullName evidence="6">Ubiquitin-like protease family profile domain-containing protein</fullName>
    </recommendedName>
</protein>
<evidence type="ECO:0000313" key="7">
    <source>
        <dbReference type="EMBL" id="KIJ25940.1"/>
    </source>
</evidence>
<feature type="domain" description="Ubiquitin-like protease family profile" evidence="6">
    <location>
        <begin position="1"/>
        <end position="63"/>
    </location>
</feature>
<evidence type="ECO:0000256" key="4">
    <source>
        <dbReference type="ARBA" id="ARBA00022786"/>
    </source>
</evidence>
<dbReference type="Proteomes" id="UP000054279">
    <property type="component" value="Unassembled WGS sequence"/>
</dbReference>
<dbReference type="GO" id="GO:0006508">
    <property type="term" value="P:proteolysis"/>
    <property type="evidence" value="ECO:0007669"/>
    <property type="project" value="UniProtKB-KW"/>
</dbReference>
<keyword evidence="8" id="KW-1185">Reference proteome</keyword>
<dbReference type="GO" id="GO:0016926">
    <property type="term" value="P:protein desumoylation"/>
    <property type="evidence" value="ECO:0007669"/>
    <property type="project" value="TreeGrafter"/>
</dbReference>
<dbReference type="SUPFAM" id="SSF54001">
    <property type="entry name" value="Cysteine proteinases"/>
    <property type="match status" value="1"/>
</dbReference>
<keyword evidence="3" id="KW-0645">Protease</keyword>
<dbReference type="AlphaFoldDB" id="A0A0C9UL60"/>
<name>A0A0C9UL60_SPHS4</name>
<sequence>MDSLGCNRHSTRTQVIEWLRADFAKRNLEGAFPRIHRSVSIKVPQQPNSCDCGLYTIHYIDRFVRNHSKILQALKENDVEALGAKSIWRPDLAKNAREDFAIHVRRFARLYLSSK</sequence>
<accession>A0A0C9UL60</accession>
<keyword evidence="2" id="KW-0597">Phosphoprotein</keyword>
<dbReference type="InterPro" id="IPR051947">
    <property type="entry name" value="Sentrin-specific_protease"/>
</dbReference>
<dbReference type="GO" id="GO:0005737">
    <property type="term" value="C:cytoplasm"/>
    <property type="evidence" value="ECO:0007669"/>
    <property type="project" value="TreeGrafter"/>
</dbReference>
<keyword evidence="5" id="KW-0378">Hydrolase</keyword>
<dbReference type="PROSITE" id="PS50600">
    <property type="entry name" value="ULP_PROTEASE"/>
    <property type="match status" value="1"/>
</dbReference>
<evidence type="ECO:0000256" key="2">
    <source>
        <dbReference type="ARBA" id="ARBA00022553"/>
    </source>
</evidence>
<dbReference type="HOGENOM" id="CLU_149531_0_0_1"/>
<proteinExistence type="inferred from homology"/>
<dbReference type="PANTHER" id="PTHR46896">
    <property type="entry name" value="SENTRIN-SPECIFIC PROTEASE"/>
    <property type="match status" value="1"/>
</dbReference>
<evidence type="ECO:0000256" key="3">
    <source>
        <dbReference type="ARBA" id="ARBA00022670"/>
    </source>
</evidence>
<evidence type="ECO:0000259" key="6">
    <source>
        <dbReference type="PROSITE" id="PS50600"/>
    </source>
</evidence>
<dbReference type="Pfam" id="PF02902">
    <property type="entry name" value="Peptidase_C48"/>
    <property type="match status" value="1"/>
</dbReference>
<evidence type="ECO:0000313" key="8">
    <source>
        <dbReference type="Proteomes" id="UP000054279"/>
    </source>
</evidence>
<keyword evidence="4" id="KW-0833">Ubl conjugation pathway</keyword>
<dbReference type="OrthoDB" id="442460at2759"/>
<organism evidence="7 8">
    <name type="scientific">Sphaerobolus stellatus (strain SS14)</name>
    <dbReference type="NCBI Taxonomy" id="990650"/>
    <lineage>
        <taxon>Eukaryota</taxon>
        <taxon>Fungi</taxon>
        <taxon>Dikarya</taxon>
        <taxon>Basidiomycota</taxon>
        <taxon>Agaricomycotina</taxon>
        <taxon>Agaricomycetes</taxon>
        <taxon>Phallomycetidae</taxon>
        <taxon>Geastrales</taxon>
        <taxon>Sphaerobolaceae</taxon>
        <taxon>Sphaerobolus</taxon>
    </lineage>
</organism>
<evidence type="ECO:0000256" key="1">
    <source>
        <dbReference type="ARBA" id="ARBA00005234"/>
    </source>
</evidence>